<dbReference type="Gene3D" id="3.40.250.10">
    <property type="entry name" value="Rhodanese-like domain"/>
    <property type="match status" value="1"/>
</dbReference>
<comment type="caution">
    <text evidence="2">The sequence shown here is derived from an EMBL/GenBank/DDBJ whole genome shotgun (WGS) entry which is preliminary data.</text>
</comment>
<dbReference type="InterPro" id="IPR036873">
    <property type="entry name" value="Rhodanese-like_dom_sf"/>
</dbReference>
<protein>
    <submittedName>
        <fullName evidence="2">PQQ-dependent catabolism-associated CXXCW motif protein</fullName>
    </submittedName>
</protein>
<dbReference type="SUPFAM" id="SSF52821">
    <property type="entry name" value="Rhodanese/Cell cycle control phosphatase"/>
    <property type="match status" value="1"/>
</dbReference>
<sequence>MPIRQVTAAFTTLPWARALLGALALLLAGHITCLADEPVLFDAETGLRIDHYRAPLPAAIEGAKTVDLEDVEKLAAQGAVLIDVHPAKLPLEPLHELWPAAETRAIIPDAVWLPEVGRGRPDPAFLSYFETALAELTRQDRERAIVLFCETDCWMSWNAVHRALRLGYRAVHWFPAGIDAWTKAGRALRSAEPYRLSDQASAPEE</sequence>
<dbReference type="Pfam" id="PF00581">
    <property type="entry name" value="Rhodanese"/>
    <property type="match status" value="1"/>
</dbReference>
<feature type="domain" description="Rhodanese" evidence="1">
    <location>
        <begin position="107"/>
        <end position="190"/>
    </location>
</feature>
<gene>
    <name evidence="2" type="ORF">ABID37_002673</name>
</gene>
<dbReference type="EMBL" id="JBEPML010000008">
    <property type="protein sequence ID" value="MET3792456.1"/>
    <property type="molecule type" value="Genomic_DNA"/>
</dbReference>
<proteinExistence type="predicted"/>
<dbReference type="CDD" id="cd00158">
    <property type="entry name" value="RHOD"/>
    <property type="match status" value="1"/>
</dbReference>
<dbReference type="NCBIfam" id="TIGR03865">
    <property type="entry name" value="PQQ_CXXCW"/>
    <property type="match status" value="1"/>
</dbReference>
<accession>A0ABV2N098</accession>
<dbReference type="InterPro" id="IPR022376">
    <property type="entry name" value="PQQ_CXXCW"/>
</dbReference>
<dbReference type="PROSITE" id="PS50206">
    <property type="entry name" value="RHODANESE_3"/>
    <property type="match status" value="1"/>
</dbReference>
<organism evidence="2 3">
    <name type="scientific">Aquamicrobium terrae</name>
    <dbReference type="NCBI Taxonomy" id="1324945"/>
    <lineage>
        <taxon>Bacteria</taxon>
        <taxon>Pseudomonadati</taxon>
        <taxon>Pseudomonadota</taxon>
        <taxon>Alphaproteobacteria</taxon>
        <taxon>Hyphomicrobiales</taxon>
        <taxon>Phyllobacteriaceae</taxon>
        <taxon>Aquamicrobium</taxon>
    </lineage>
</organism>
<dbReference type="RefSeq" id="WP_354195491.1">
    <property type="nucleotide sequence ID" value="NZ_JBEPML010000008.1"/>
</dbReference>
<dbReference type="InterPro" id="IPR001763">
    <property type="entry name" value="Rhodanese-like_dom"/>
</dbReference>
<evidence type="ECO:0000313" key="3">
    <source>
        <dbReference type="Proteomes" id="UP001549076"/>
    </source>
</evidence>
<evidence type="ECO:0000313" key="2">
    <source>
        <dbReference type="EMBL" id="MET3792456.1"/>
    </source>
</evidence>
<evidence type="ECO:0000259" key="1">
    <source>
        <dbReference type="PROSITE" id="PS50206"/>
    </source>
</evidence>
<name>A0ABV2N098_9HYPH</name>
<keyword evidence="3" id="KW-1185">Reference proteome</keyword>
<dbReference type="Proteomes" id="UP001549076">
    <property type="component" value="Unassembled WGS sequence"/>
</dbReference>
<reference evidence="2 3" key="1">
    <citation type="submission" date="2024-06" db="EMBL/GenBank/DDBJ databases">
        <title>Genomic Encyclopedia of Type Strains, Phase IV (KMG-IV): sequencing the most valuable type-strain genomes for metagenomic binning, comparative biology and taxonomic classification.</title>
        <authorList>
            <person name="Goeker M."/>
        </authorList>
    </citation>
    <scope>NUCLEOTIDE SEQUENCE [LARGE SCALE GENOMIC DNA]</scope>
    <source>
        <strain evidence="2 3">DSM 27865</strain>
    </source>
</reference>